<organism evidence="2 3">
    <name type="scientific">Immersiella caudata</name>
    <dbReference type="NCBI Taxonomy" id="314043"/>
    <lineage>
        <taxon>Eukaryota</taxon>
        <taxon>Fungi</taxon>
        <taxon>Dikarya</taxon>
        <taxon>Ascomycota</taxon>
        <taxon>Pezizomycotina</taxon>
        <taxon>Sordariomycetes</taxon>
        <taxon>Sordariomycetidae</taxon>
        <taxon>Sordariales</taxon>
        <taxon>Lasiosphaeriaceae</taxon>
        <taxon>Immersiella</taxon>
    </lineage>
</organism>
<evidence type="ECO:0000256" key="1">
    <source>
        <dbReference type="SAM" id="SignalP"/>
    </source>
</evidence>
<keyword evidence="3" id="KW-1185">Reference proteome</keyword>
<keyword evidence="1" id="KW-0732">Signal</keyword>
<dbReference type="Proteomes" id="UP001175000">
    <property type="component" value="Unassembled WGS sequence"/>
</dbReference>
<protein>
    <submittedName>
        <fullName evidence="2">Uncharacterized protein</fullName>
    </submittedName>
</protein>
<evidence type="ECO:0000313" key="3">
    <source>
        <dbReference type="Proteomes" id="UP001175000"/>
    </source>
</evidence>
<feature type="chain" id="PRO_5041285490" evidence="1">
    <location>
        <begin position="20"/>
        <end position="186"/>
    </location>
</feature>
<evidence type="ECO:0000313" key="2">
    <source>
        <dbReference type="EMBL" id="KAK0622459.1"/>
    </source>
</evidence>
<dbReference type="AlphaFoldDB" id="A0AA40C2I7"/>
<feature type="signal peptide" evidence="1">
    <location>
        <begin position="1"/>
        <end position="19"/>
    </location>
</feature>
<dbReference type="EMBL" id="JAULSU010000003">
    <property type="protein sequence ID" value="KAK0622459.1"/>
    <property type="molecule type" value="Genomic_DNA"/>
</dbReference>
<comment type="caution">
    <text evidence="2">The sequence shown here is derived from an EMBL/GenBank/DDBJ whole genome shotgun (WGS) entry which is preliminary data.</text>
</comment>
<sequence length="186" mass="20160">MVHLKIILPLTLLLSPSLAINPLFLSFGDPSCDNCQDRAYNSCPGDDTERPFAESRTEVQAVSGEPHVLGMVLDMLEANISSIIENCNAVVVGIIKLLEKHKGRVTGRSRGSLVVKDTEAEIHDAREEIRVGNEANRVAHAAPQQDTRQILAEIERLTGLLATTTLGSGQPQSHSVVEVEALGMHH</sequence>
<reference evidence="2" key="1">
    <citation type="submission" date="2023-06" db="EMBL/GenBank/DDBJ databases">
        <title>Genome-scale phylogeny and comparative genomics of the fungal order Sordariales.</title>
        <authorList>
            <consortium name="Lawrence Berkeley National Laboratory"/>
            <person name="Hensen N."/>
            <person name="Bonometti L."/>
            <person name="Westerberg I."/>
            <person name="Brannstrom I.O."/>
            <person name="Guillou S."/>
            <person name="Cros-Aarteil S."/>
            <person name="Calhoun S."/>
            <person name="Haridas S."/>
            <person name="Kuo A."/>
            <person name="Mondo S."/>
            <person name="Pangilinan J."/>
            <person name="Riley R."/>
            <person name="Labutti K."/>
            <person name="Andreopoulos B."/>
            <person name="Lipzen A."/>
            <person name="Chen C."/>
            <person name="Yanf M."/>
            <person name="Daum C."/>
            <person name="Ng V."/>
            <person name="Clum A."/>
            <person name="Steindorff A."/>
            <person name="Ohm R."/>
            <person name="Martin F."/>
            <person name="Silar P."/>
            <person name="Natvig D."/>
            <person name="Lalanne C."/>
            <person name="Gautier V."/>
            <person name="Ament-Velasquez S.L."/>
            <person name="Kruys A."/>
            <person name="Hutchinson M.I."/>
            <person name="Powell A.J."/>
            <person name="Barry K."/>
            <person name="Miller A.N."/>
            <person name="Grigoriev I.V."/>
            <person name="Debuchy R."/>
            <person name="Gladieux P."/>
            <person name="Thoren M.H."/>
            <person name="Johannesson H."/>
        </authorList>
    </citation>
    <scope>NUCLEOTIDE SEQUENCE</scope>
    <source>
        <strain evidence="2">CBS 606.72</strain>
    </source>
</reference>
<proteinExistence type="predicted"/>
<name>A0AA40C2I7_9PEZI</name>
<accession>A0AA40C2I7</accession>
<gene>
    <name evidence="2" type="ORF">B0T14DRAFT_601214</name>
</gene>